<evidence type="ECO:0000256" key="3">
    <source>
        <dbReference type="ARBA" id="ARBA00022989"/>
    </source>
</evidence>
<dbReference type="InterPro" id="IPR051784">
    <property type="entry name" value="Nod_factor_ABC_transporter"/>
</dbReference>
<proteinExistence type="inferred from homology"/>
<reference evidence="10" key="1">
    <citation type="journal article" date="2019" name="Int. J. Syst. Evol. Microbiol.">
        <title>The Global Catalogue of Microorganisms (GCM) 10K type strain sequencing project: providing services to taxonomists for standard genome sequencing and annotation.</title>
        <authorList>
            <consortium name="The Broad Institute Genomics Platform"/>
            <consortium name="The Broad Institute Genome Sequencing Center for Infectious Disease"/>
            <person name="Wu L."/>
            <person name="Ma J."/>
        </authorList>
    </citation>
    <scope>NUCLEOTIDE SEQUENCE [LARGE SCALE GENOMIC DNA]</scope>
    <source>
        <strain evidence="10">JCM 17986</strain>
    </source>
</reference>
<evidence type="ECO:0000256" key="7">
    <source>
        <dbReference type="SAM" id="MobiDB-lite"/>
    </source>
</evidence>
<evidence type="ECO:0000313" key="9">
    <source>
        <dbReference type="EMBL" id="GAA4979911.1"/>
    </source>
</evidence>
<evidence type="ECO:0000259" key="8">
    <source>
        <dbReference type="PROSITE" id="PS51012"/>
    </source>
</evidence>
<keyword evidence="5" id="KW-0046">Antibiotic resistance</keyword>
<dbReference type="Pfam" id="PF01061">
    <property type="entry name" value="ABC2_membrane"/>
    <property type="match status" value="1"/>
</dbReference>
<keyword evidence="4 6" id="KW-0472">Membrane</keyword>
<feature type="region of interest" description="Disordered" evidence="7">
    <location>
        <begin position="1"/>
        <end position="27"/>
    </location>
</feature>
<comment type="similarity">
    <text evidence="6">Belongs to the ABC-2 integral membrane protein family.</text>
</comment>
<dbReference type="PANTHER" id="PTHR43229:SF6">
    <property type="entry name" value="ABC-TYPE MULTIDRUG TRANSPORT SYSTEM, PERMEASE COMPONENT"/>
    <property type="match status" value="1"/>
</dbReference>
<gene>
    <name evidence="9" type="ORF">GCM10023205_55830</name>
</gene>
<organism evidence="9 10">
    <name type="scientific">Yinghuangia aomiensis</name>
    <dbReference type="NCBI Taxonomy" id="676205"/>
    <lineage>
        <taxon>Bacteria</taxon>
        <taxon>Bacillati</taxon>
        <taxon>Actinomycetota</taxon>
        <taxon>Actinomycetes</taxon>
        <taxon>Kitasatosporales</taxon>
        <taxon>Streptomycetaceae</taxon>
        <taxon>Yinghuangia</taxon>
    </lineage>
</organism>
<dbReference type="InterPro" id="IPR013525">
    <property type="entry name" value="ABC2_TM"/>
</dbReference>
<keyword evidence="10" id="KW-1185">Reference proteome</keyword>
<feature type="transmembrane region" description="Helical" evidence="6">
    <location>
        <begin position="87"/>
        <end position="112"/>
    </location>
</feature>
<evidence type="ECO:0000313" key="10">
    <source>
        <dbReference type="Proteomes" id="UP001500466"/>
    </source>
</evidence>
<keyword evidence="3 6" id="KW-1133">Transmembrane helix</keyword>
<feature type="transmembrane region" description="Helical" evidence="6">
    <location>
        <begin position="267"/>
        <end position="286"/>
    </location>
</feature>
<protein>
    <recommendedName>
        <fullName evidence="6">Transport permease protein</fullName>
    </recommendedName>
</protein>
<dbReference type="PANTHER" id="PTHR43229">
    <property type="entry name" value="NODULATION PROTEIN J"/>
    <property type="match status" value="1"/>
</dbReference>
<dbReference type="RefSeq" id="WP_345678466.1">
    <property type="nucleotide sequence ID" value="NZ_BAABHS010000022.1"/>
</dbReference>
<feature type="compositionally biased region" description="Low complexity" evidence="7">
    <location>
        <begin position="1"/>
        <end position="13"/>
    </location>
</feature>
<evidence type="ECO:0000256" key="2">
    <source>
        <dbReference type="ARBA" id="ARBA00022692"/>
    </source>
</evidence>
<sequence>MTATPATAPAPAADSKPRTPRPRQRTAAYAAPSVLRIGRARAALELRQFFRDRRQVFFTFSMPIVMFLLLASIFRETYKDVGVTTQQIYVTGMLATGILSTCFQGLALQIGGERQNGTLKRLRATPMPPASYFLGKIALVVVSSLGQAAVLLGLGAAFFGLDLPTAPGHWVTFVWVYLLGATACTLLGIGASNLIRGENGGPIVLLPIMVLQFISGVFVVFAELPKGMQTVSALFPLKWMCQGMRSVFLPDAYATMEPAGTWEHGRIALVLTAWVIIGFVVCTKWFRWKGRDEG</sequence>
<dbReference type="Proteomes" id="UP001500466">
    <property type="component" value="Unassembled WGS sequence"/>
</dbReference>
<feature type="transmembrane region" description="Helical" evidence="6">
    <location>
        <begin position="133"/>
        <end position="158"/>
    </location>
</feature>
<evidence type="ECO:0000256" key="6">
    <source>
        <dbReference type="RuleBase" id="RU361157"/>
    </source>
</evidence>
<dbReference type="PROSITE" id="PS51012">
    <property type="entry name" value="ABC_TM2"/>
    <property type="match status" value="1"/>
</dbReference>
<keyword evidence="6" id="KW-1003">Cell membrane</keyword>
<dbReference type="InterPro" id="IPR047817">
    <property type="entry name" value="ABC2_TM_bact-type"/>
</dbReference>
<dbReference type="InterPro" id="IPR000412">
    <property type="entry name" value="ABC_2_transport"/>
</dbReference>
<feature type="domain" description="ABC transmembrane type-2" evidence="8">
    <location>
        <begin position="54"/>
        <end position="289"/>
    </location>
</feature>
<dbReference type="PIRSF" id="PIRSF006648">
    <property type="entry name" value="DrrB"/>
    <property type="match status" value="1"/>
</dbReference>
<keyword evidence="2 6" id="KW-0812">Transmembrane</keyword>
<feature type="transmembrane region" description="Helical" evidence="6">
    <location>
        <begin position="203"/>
        <end position="222"/>
    </location>
</feature>
<keyword evidence="6" id="KW-0813">Transport</keyword>
<evidence type="ECO:0000256" key="4">
    <source>
        <dbReference type="ARBA" id="ARBA00023136"/>
    </source>
</evidence>
<name>A0ABP9HVI9_9ACTN</name>
<comment type="subcellular location">
    <subcellularLocation>
        <location evidence="6">Cell membrane</location>
        <topology evidence="6">Multi-pass membrane protein</topology>
    </subcellularLocation>
    <subcellularLocation>
        <location evidence="1">Membrane</location>
        <topology evidence="1">Multi-pass membrane protein</topology>
    </subcellularLocation>
</comment>
<evidence type="ECO:0000256" key="5">
    <source>
        <dbReference type="ARBA" id="ARBA00023251"/>
    </source>
</evidence>
<evidence type="ECO:0000256" key="1">
    <source>
        <dbReference type="ARBA" id="ARBA00004141"/>
    </source>
</evidence>
<accession>A0ABP9HVI9</accession>
<feature type="transmembrane region" description="Helical" evidence="6">
    <location>
        <begin position="170"/>
        <end position="191"/>
    </location>
</feature>
<comment type="caution">
    <text evidence="9">The sequence shown here is derived from an EMBL/GenBank/DDBJ whole genome shotgun (WGS) entry which is preliminary data.</text>
</comment>
<dbReference type="EMBL" id="BAABHS010000022">
    <property type="protein sequence ID" value="GAA4979911.1"/>
    <property type="molecule type" value="Genomic_DNA"/>
</dbReference>
<feature type="transmembrane region" description="Helical" evidence="6">
    <location>
        <begin position="56"/>
        <end position="75"/>
    </location>
</feature>